<evidence type="ECO:0000313" key="1">
    <source>
        <dbReference type="EnsemblMetazoa" id="G13887.1:cds"/>
    </source>
</evidence>
<proteinExistence type="predicted"/>
<sequence length="123" mass="13150">MGGGKEGSDLESSASGDKDRIAHIMDSLIDNLDKDKWAEVSVADRGDGYAEYSINRNPKQLDPSTLGFMITDDDGEAKNVTLTATLANKNPLKGVGRAELKLDPDNKNILGIDLNGDCVVLKS</sequence>
<keyword evidence="2" id="KW-1185">Reference proteome</keyword>
<protein>
    <submittedName>
        <fullName evidence="1">Uncharacterized protein</fullName>
    </submittedName>
</protein>
<dbReference type="EnsemblMetazoa" id="G13887.1">
    <property type="protein sequence ID" value="G13887.1:cds"/>
    <property type="gene ID" value="G13887"/>
</dbReference>
<dbReference type="AlphaFoldDB" id="A0A8W8IH17"/>
<accession>A0A8W8IH17</accession>
<organism evidence="1 2">
    <name type="scientific">Magallana gigas</name>
    <name type="common">Pacific oyster</name>
    <name type="synonym">Crassostrea gigas</name>
    <dbReference type="NCBI Taxonomy" id="29159"/>
    <lineage>
        <taxon>Eukaryota</taxon>
        <taxon>Metazoa</taxon>
        <taxon>Spiralia</taxon>
        <taxon>Lophotrochozoa</taxon>
        <taxon>Mollusca</taxon>
        <taxon>Bivalvia</taxon>
        <taxon>Autobranchia</taxon>
        <taxon>Pteriomorphia</taxon>
        <taxon>Ostreida</taxon>
        <taxon>Ostreoidea</taxon>
        <taxon>Ostreidae</taxon>
        <taxon>Magallana</taxon>
    </lineage>
</organism>
<dbReference type="Proteomes" id="UP000005408">
    <property type="component" value="Unassembled WGS sequence"/>
</dbReference>
<dbReference type="EnsemblMetazoa" id="G13874.6">
    <property type="protein sequence ID" value="G13874.6:cds"/>
    <property type="gene ID" value="G13874"/>
</dbReference>
<name>A0A8W8IH17_MAGGI</name>
<reference evidence="1" key="1">
    <citation type="submission" date="2022-08" db="UniProtKB">
        <authorList>
            <consortium name="EnsemblMetazoa"/>
        </authorList>
    </citation>
    <scope>IDENTIFICATION</scope>
    <source>
        <strain evidence="1">05x7-T-G4-1.051#20</strain>
    </source>
</reference>
<evidence type="ECO:0000313" key="2">
    <source>
        <dbReference type="Proteomes" id="UP000005408"/>
    </source>
</evidence>